<dbReference type="EMBL" id="CM018226">
    <property type="protein sequence ID" value="KAB1998643.1"/>
    <property type="molecule type" value="Genomic_DNA"/>
</dbReference>
<sequence length="39" mass="4755">MMISRSVDVMNGVFFSPFYQEFKLQFSRNLSRDFRDMDI</sequence>
<accession>A0A5J5NWC0</accession>
<evidence type="ECO:0000313" key="1">
    <source>
        <dbReference type="EMBL" id="KAB1998643.1"/>
    </source>
</evidence>
<organism evidence="1 2">
    <name type="scientific">Gossypium barbadense</name>
    <name type="common">Sea Island cotton</name>
    <name type="synonym">Hibiscus barbadensis</name>
    <dbReference type="NCBI Taxonomy" id="3634"/>
    <lineage>
        <taxon>Eukaryota</taxon>
        <taxon>Viridiplantae</taxon>
        <taxon>Streptophyta</taxon>
        <taxon>Embryophyta</taxon>
        <taxon>Tracheophyta</taxon>
        <taxon>Spermatophyta</taxon>
        <taxon>Magnoliopsida</taxon>
        <taxon>eudicotyledons</taxon>
        <taxon>Gunneridae</taxon>
        <taxon>Pentapetalae</taxon>
        <taxon>rosids</taxon>
        <taxon>malvids</taxon>
        <taxon>Malvales</taxon>
        <taxon>Malvaceae</taxon>
        <taxon>Malvoideae</taxon>
        <taxon>Gossypium</taxon>
    </lineage>
</organism>
<protein>
    <submittedName>
        <fullName evidence="1">Uncharacterized protein</fullName>
    </submittedName>
</protein>
<reference evidence="2" key="1">
    <citation type="journal article" date="2020" name="Nat. Genet.">
        <title>Genomic diversifications of five Gossypium allopolyploid species and their impact on cotton improvement.</title>
        <authorList>
            <person name="Chen Z.J."/>
            <person name="Sreedasyam A."/>
            <person name="Ando A."/>
            <person name="Song Q."/>
            <person name="De Santiago L.M."/>
            <person name="Hulse-Kemp A.M."/>
            <person name="Ding M."/>
            <person name="Ye W."/>
            <person name="Kirkbride R.C."/>
            <person name="Jenkins J."/>
            <person name="Plott C."/>
            <person name="Lovell J."/>
            <person name="Lin Y.M."/>
            <person name="Vaughn R."/>
            <person name="Liu B."/>
            <person name="Simpson S."/>
            <person name="Scheffler B.E."/>
            <person name="Wen L."/>
            <person name="Saski C.A."/>
            <person name="Grover C.E."/>
            <person name="Hu G."/>
            <person name="Conover J.L."/>
            <person name="Carlson J.W."/>
            <person name="Shu S."/>
            <person name="Boston L.B."/>
            <person name="Williams M."/>
            <person name="Peterson D.G."/>
            <person name="McGee K."/>
            <person name="Jones D.C."/>
            <person name="Wendel J.F."/>
            <person name="Stelly D.M."/>
            <person name="Grimwood J."/>
            <person name="Schmutz J."/>
        </authorList>
    </citation>
    <scope>NUCLEOTIDE SEQUENCE [LARGE SCALE GENOMIC DNA]</scope>
    <source>
        <strain evidence="2">cv. 3-79</strain>
    </source>
</reference>
<gene>
    <name evidence="1" type="ORF">ES319_D12G103700v1</name>
</gene>
<name>A0A5J5NWC0_GOSBA</name>
<dbReference type="AlphaFoldDB" id="A0A5J5NWC0"/>
<dbReference type="Proteomes" id="UP000327439">
    <property type="component" value="Chromosome D12"/>
</dbReference>
<proteinExistence type="predicted"/>
<keyword evidence="2" id="KW-1185">Reference proteome</keyword>
<evidence type="ECO:0000313" key="2">
    <source>
        <dbReference type="Proteomes" id="UP000327439"/>
    </source>
</evidence>